<keyword evidence="1" id="KW-0614">Plasmid</keyword>
<accession>A0A4D8PUG9</accession>
<reference evidence="1 2" key="1">
    <citation type="submission" date="2018-09" db="EMBL/GenBank/DDBJ databases">
        <title>Whole genome based analysis of evolution and adaptive divergence in Indian and Brazilian strains of Azospirillum brasilense.</title>
        <authorList>
            <person name="Singh C."/>
            <person name="Tripathi A.K."/>
        </authorList>
    </citation>
    <scope>NUCLEOTIDE SEQUENCE [LARGE SCALE GENOMIC DNA]</scope>
    <source>
        <strain evidence="1 2">MTCC4035</strain>
        <plasmid evidence="1 2">p7</plasmid>
    </source>
</reference>
<name>A0A4D8PUG9_9PROT</name>
<sequence length="115" mass="13325">MHEPVLALPYCGPSHHLDVLERLVTRQTCLMGWSWPDLPNDQRNALLEEANHLLTHALRELNRDLLVAELKMFGFDRVASIPELNSVEHWIGVLLEMARQQAFKLSSYQRKIEGR</sequence>
<dbReference type="EMBL" id="CP032328">
    <property type="protein sequence ID" value="QCO00468.1"/>
    <property type="molecule type" value="Genomic_DNA"/>
</dbReference>
<dbReference type="KEGG" id="aare:D3093_35055"/>
<dbReference type="Proteomes" id="UP000298595">
    <property type="component" value="Plasmid p7"/>
</dbReference>
<proteinExistence type="predicted"/>
<dbReference type="AlphaFoldDB" id="A0A4D8PUG9"/>
<evidence type="ECO:0000313" key="1">
    <source>
        <dbReference type="EMBL" id="QCO00468.1"/>
    </source>
</evidence>
<gene>
    <name evidence="1" type="ORF">D3093_35055</name>
</gene>
<protein>
    <submittedName>
        <fullName evidence="1">Uncharacterized protein</fullName>
    </submittedName>
</protein>
<dbReference type="RefSeq" id="WP_137119160.1">
    <property type="nucleotide sequence ID" value="NZ_CP032328.1"/>
</dbReference>
<evidence type="ECO:0000313" key="2">
    <source>
        <dbReference type="Proteomes" id="UP000298595"/>
    </source>
</evidence>
<organism evidence="1 2">
    <name type="scientific">Azospirillum argentinense</name>
    <dbReference type="NCBI Taxonomy" id="2970906"/>
    <lineage>
        <taxon>Bacteria</taxon>
        <taxon>Pseudomonadati</taxon>
        <taxon>Pseudomonadota</taxon>
        <taxon>Alphaproteobacteria</taxon>
        <taxon>Rhodospirillales</taxon>
        <taxon>Azospirillaceae</taxon>
        <taxon>Azospirillum</taxon>
    </lineage>
</organism>
<geneLocation type="plasmid" evidence="1 2">
    <name>p7</name>
</geneLocation>